<evidence type="ECO:0000259" key="2">
    <source>
        <dbReference type="PROSITE" id="PS51387"/>
    </source>
</evidence>
<dbReference type="InterPro" id="IPR016166">
    <property type="entry name" value="FAD-bd_PCMH"/>
</dbReference>
<organism evidence="3 4">
    <name type="scientific">Roseivivax halotolerans</name>
    <dbReference type="NCBI Taxonomy" id="93684"/>
    <lineage>
        <taxon>Bacteria</taxon>
        <taxon>Pseudomonadati</taxon>
        <taxon>Pseudomonadota</taxon>
        <taxon>Alphaproteobacteria</taxon>
        <taxon>Rhodobacterales</taxon>
        <taxon>Roseobacteraceae</taxon>
        <taxon>Roseivivax</taxon>
    </lineage>
</organism>
<keyword evidence="4" id="KW-1185">Reference proteome</keyword>
<dbReference type="InterPro" id="IPR006094">
    <property type="entry name" value="Oxid_FAD_bind_N"/>
</dbReference>
<feature type="domain" description="FAD-binding PCMH-type" evidence="2">
    <location>
        <begin position="6"/>
        <end position="177"/>
    </location>
</feature>
<dbReference type="Gene3D" id="3.30.465.10">
    <property type="match status" value="1"/>
</dbReference>
<name>A0A1I6A542_9RHOB</name>
<gene>
    <name evidence="3" type="ORF">SAMN05421853_11511</name>
</gene>
<sequence length="441" mass="47643">MKDLSGWGRYPRLYGPLATAQTAEAATRLTASAPGVVARGLGRAYGDAAIGRERTLAAPGLDRLKGFDAETGLLRAEAGVSLHDILTTFVPRGFFPPVVPGTRFVTLGGMIASDVHGKNQHNEGTFGEHVEVLSLALPDGRTIRCGRNENPELFRATIGGMGLTGTILDASFRLRRVETGWIRQTTSVAENLSEAIALLGRTSGATYTVAWIDVLARGTSLGRSLILEGEHAGRDELEPRQVPFPPARTGRFGVPFDMPGGLLNARTVSAFNALYYRKGARRAGQTTLVPWDSYFFPLDGIARWNRIYGPHGFVQHQCVIPEARAEAVLSAMLDRLSETGTGSFLAVLKRLRAGTGLMSFPMDGLTLALDIPVSERRLALMAEIDGLVSDAGGRLYLAKDACQSRDTFEAGYPNIAAFREVRRDAGVFEHMSSKQSERLGL</sequence>
<dbReference type="PANTHER" id="PTHR43762">
    <property type="entry name" value="L-GULONOLACTONE OXIDASE"/>
    <property type="match status" value="1"/>
</dbReference>
<dbReference type="Proteomes" id="UP000243106">
    <property type="component" value="Unassembled WGS sequence"/>
</dbReference>
<evidence type="ECO:0000256" key="1">
    <source>
        <dbReference type="ARBA" id="ARBA00022827"/>
    </source>
</evidence>
<dbReference type="SUPFAM" id="SSF56176">
    <property type="entry name" value="FAD-binding/transporter-associated domain-like"/>
    <property type="match status" value="1"/>
</dbReference>
<protein>
    <submittedName>
        <fullName evidence="3">FAD/FMN-containing dehydrogenase</fullName>
    </submittedName>
</protein>
<dbReference type="PANTHER" id="PTHR43762:SF1">
    <property type="entry name" value="D-ARABINONO-1,4-LACTONE OXIDASE"/>
    <property type="match status" value="1"/>
</dbReference>
<proteinExistence type="predicted"/>
<dbReference type="Pfam" id="PF01565">
    <property type="entry name" value="FAD_binding_4"/>
    <property type="match status" value="1"/>
</dbReference>
<dbReference type="AlphaFoldDB" id="A0A1I6A542"/>
<dbReference type="PROSITE" id="PS51387">
    <property type="entry name" value="FAD_PCMH"/>
    <property type="match status" value="1"/>
</dbReference>
<evidence type="ECO:0000313" key="4">
    <source>
        <dbReference type="Proteomes" id="UP000243106"/>
    </source>
</evidence>
<keyword evidence="1" id="KW-0274">FAD</keyword>
<keyword evidence="1" id="KW-0285">Flavoprotein</keyword>
<dbReference type="RefSeq" id="WP_093014865.1">
    <property type="nucleotide sequence ID" value="NZ_FOXV01000015.1"/>
</dbReference>
<evidence type="ECO:0000313" key="3">
    <source>
        <dbReference type="EMBL" id="SFQ63851.1"/>
    </source>
</evidence>
<dbReference type="EMBL" id="FOXV01000015">
    <property type="protein sequence ID" value="SFQ63851.1"/>
    <property type="molecule type" value="Genomic_DNA"/>
</dbReference>
<dbReference type="GO" id="GO:0003885">
    <property type="term" value="F:D-arabinono-1,4-lactone oxidase activity"/>
    <property type="evidence" value="ECO:0007669"/>
    <property type="project" value="TreeGrafter"/>
</dbReference>
<reference evidence="4" key="1">
    <citation type="submission" date="2016-10" db="EMBL/GenBank/DDBJ databases">
        <authorList>
            <person name="Varghese N."/>
            <person name="Submissions S."/>
        </authorList>
    </citation>
    <scope>NUCLEOTIDE SEQUENCE [LARGE SCALE GENOMIC DNA]</scope>
    <source>
        <strain evidence="4">JCM 10271</strain>
    </source>
</reference>
<dbReference type="InterPro" id="IPR010031">
    <property type="entry name" value="FAD_lactone_oxidase-like"/>
</dbReference>
<accession>A0A1I6A542</accession>
<dbReference type="GO" id="GO:0071949">
    <property type="term" value="F:FAD binding"/>
    <property type="evidence" value="ECO:0007669"/>
    <property type="project" value="InterPro"/>
</dbReference>
<dbReference type="InterPro" id="IPR016169">
    <property type="entry name" value="FAD-bd_PCMH_sub2"/>
</dbReference>
<dbReference type="InterPro" id="IPR036318">
    <property type="entry name" value="FAD-bd_PCMH-like_sf"/>
</dbReference>
<dbReference type="STRING" id="93684.SAMN05421853_11511"/>